<evidence type="ECO:0000256" key="1">
    <source>
        <dbReference type="SAM" id="Phobius"/>
    </source>
</evidence>
<feature type="transmembrane region" description="Helical" evidence="1">
    <location>
        <begin position="66"/>
        <end position="84"/>
    </location>
</feature>
<feature type="transmembrane region" description="Helical" evidence="1">
    <location>
        <begin position="188"/>
        <end position="213"/>
    </location>
</feature>
<sequence length="214" mass="22791">MRYPLLLILSGLVWVVLTAPVLLSLGAESGSTQMESSAGLFTTALVLLAMCVLWPRRQHAVGGSTVRIVMFVTMTASLGMMLLLPEEHGLAWWPMGAAVGVLLSFVLQLFSVEESREKVAVLAECIGASLVVALGSGWFVWVREIRLDGASVSTALWVSVALAVVGVGLGVWLITLSRPKALGQIPMWTFAIAGSCGVVAMGMLTALVTRYLIY</sequence>
<organism evidence="2 3">
    <name type="scientific">Pseudoglutamicibacter albus DNF00011</name>
    <dbReference type="NCBI Taxonomy" id="1401063"/>
    <lineage>
        <taxon>Bacteria</taxon>
        <taxon>Bacillati</taxon>
        <taxon>Actinomycetota</taxon>
        <taxon>Actinomycetes</taxon>
        <taxon>Micrococcales</taxon>
        <taxon>Micrococcaceae</taxon>
        <taxon>Pseudoglutamicibacter</taxon>
    </lineage>
</organism>
<dbReference type="AlphaFoldDB" id="A0A095YBA9"/>
<comment type="caution">
    <text evidence="2">The sequence shown here is derived from an EMBL/GenBank/DDBJ whole genome shotgun (WGS) entry which is preliminary data.</text>
</comment>
<evidence type="ECO:0000313" key="2">
    <source>
        <dbReference type="EMBL" id="KGF19518.1"/>
    </source>
</evidence>
<keyword evidence="1" id="KW-0472">Membrane</keyword>
<keyword evidence="1" id="KW-0812">Transmembrane</keyword>
<name>A0A095YBA9_9MICC</name>
<accession>A0A095YBA9</accession>
<proteinExistence type="predicted"/>
<feature type="transmembrane region" description="Helical" evidence="1">
    <location>
        <begin position="36"/>
        <end position="54"/>
    </location>
</feature>
<gene>
    <name evidence="2" type="ORF">HMPREF2128_10690</name>
</gene>
<keyword evidence="1" id="KW-1133">Transmembrane helix</keyword>
<reference evidence="2 3" key="1">
    <citation type="submission" date="2014-07" db="EMBL/GenBank/DDBJ databases">
        <authorList>
            <person name="McCorrison J."/>
            <person name="Sanka R."/>
            <person name="Torralba M."/>
            <person name="Gillis M."/>
            <person name="Haft D.H."/>
            <person name="Methe B."/>
            <person name="Sutton G."/>
            <person name="Nelson K.E."/>
        </authorList>
    </citation>
    <scope>NUCLEOTIDE SEQUENCE [LARGE SCALE GENOMIC DNA]</scope>
    <source>
        <strain evidence="2 3">DNF00011</strain>
    </source>
</reference>
<feature type="transmembrane region" description="Helical" evidence="1">
    <location>
        <begin position="119"/>
        <end position="142"/>
    </location>
</feature>
<evidence type="ECO:0000313" key="3">
    <source>
        <dbReference type="Proteomes" id="UP000053528"/>
    </source>
</evidence>
<dbReference type="EMBL" id="JRNH01000032">
    <property type="protein sequence ID" value="KGF19518.1"/>
    <property type="molecule type" value="Genomic_DNA"/>
</dbReference>
<dbReference type="Proteomes" id="UP000053528">
    <property type="component" value="Unassembled WGS sequence"/>
</dbReference>
<dbReference type="RefSeq" id="WP_035757993.1">
    <property type="nucleotide sequence ID" value="NZ_JRNH01000032.1"/>
</dbReference>
<protein>
    <submittedName>
        <fullName evidence="2">Uncharacterized protein</fullName>
    </submittedName>
</protein>
<feature type="transmembrane region" description="Helical" evidence="1">
    <location>
        <begin position="90"/>
        <end position="112"/>
    </location>
</feature>
<feature type="transmembrane region" description="Helical" evidence="1">
    <location>
        <begin position="154"/>
        <end position="176"/>
    </location>
</feature>